<comment type="pathway">
    <text evidence="1">Metabolic intermediate biosynthesis; chorismate biosynthesis; chorismate from D-erythrose 4-phosphate and phosphoenolpyruvate: step 4/7.</text>
</comment>
<evidence type="ECO:0000256" key="3">
    <source>
        <dbReference type="ARBA" id="ARBA00022605"/>
    </source>
</evidence>
<dbReference type="GO" id="GO:0008652">
    <property type="term" value="P:amino acid biosynthetic process"/>
    <property type="evidence" value="ECO:0007669"/>
    <property type="project" value="UniProtKB-KW"/>
</dbReference>
<dbReference type="GO" id="GO:0019632">
    <property type="term" value="P:shikimate metabolic process"/>
    <property type="evidence" value="ECO:0007669"/>
    <property type="project" value="TreeGrafter"/>
</dbReference>
<feature type="non-terminal residue" evidence="10">
    <location>
        <position position="192"/>
    </location>
</feature>
<dbReference type="GO" id="GO:0009073">
    <property type="term" value="P:aromatic amino acid family biosynthetic process"/>
    <property type="evidence" value="ECO:0007669"/>
    <property type="project" value="UniProtKB-KW"/>
</dbReference>
<dbReference type="PANTHER" id="PTHR21089">
    <property type="entry name" value="SHIKIMATE DEHYDROGENASE"/>
    <property type="match status" value="1"/>
</dbReference>
<dbReference type="Proteomes" id="UP000051861">
    <property type="component" value="Unassembled WGS sequence"/>
</dbReference>
<keyword evidence="4" id="KW-0521">NADP</keyword>
<proteinExistence type="predicted"/>
<evidence type="ECO:0000259" key="9">
    <source>
        <dbReference type="Pfam" id="PF08501"/>
    </source>
</evidence>
<comment type="caution">
    <text evidence="10">The sequence shown here is derived from an EMBL/GenBank/DDBJ whole genome shotgun (WGS) entry which is preliminary data.</text>
</comment>
<dbReference type="GO" id="GO:0009423">
    <property type="term" value="P:chorismate biosynthetic process"/>
    <property type="evidence" value="ECO:0007669"/>
    <property type="project" value="UniProtKB-UniPathway"/>
</dbReference>
<evidence type="ECO:0000256" key="7">
    <source>
        <dbReference type="ARBA" id="ARBA00049442"/>
    </source>
</evidence>
<evidence type="ECO:0000256" key="4">
    <source>
        <dbReference type="ARBA" id="ARBA00022857"/>
    </source>
</evidence>
<dbReference type="Gene3D" id="3.40.50.10860">
    <property type="entry name" value="Leucine Dehydrogenase, chain A, domain 1"/>
    <property type="match status" value="1"/>
</dbReference>
<evidence type="ECO:0000256" key="2">
    <source>
        <dbReference type="ARBA" id="ARBA00012962"/>
    </source>
</evidence>
<gene>
    <name evidence="10" type="ORF">AMJ44_12130</name>
</gene>
<dbReference type="UniPathway" id="UPA00053">
    <property type="reaction ID" value="UER00087"/>
</dbReference>
<dbReference type="GO" id="GO:0004764">
    <property type="term" value="F:shikimate 3-dehydrogenase (NADP+) activity"/>
    <property type="evidence" value="ECO:0007669"/>
    <property type="project" value="UniProtKB-EC"/>
</dbReference>
<reference evidence="10 11" key="1">
    <citation type="journal article" date="2015" name="Microbiome">
        <title>Genomic resolution of linkages in carbon, nitrogen, and sulfur cycling among widespread estuary sediment bacteria.</title>
        <authorList>
            <person name="Baker B.J."/>
            <person name="Lazar C.S."/>
            <person name="Teske A.P."/>
            <person name="Dick G.J."/>
        </authorList>
    </citation>
    <scope>NUCLEOTIDE SEQUENCE [LARGE SCALE GENOMIC DNA]</scope>
    <source>
        <strain evidence="10">DG_54_3</strain>
    </source>
</reference>
<dbReference type="InterPro" id="IPR046346">
    <property type="entry name" value="Aminoacid_DH-like_N_sf"/>
</dbReference>
<dbReference type="Pfam" id="PF01488">
    <property type="entry name" value="Shikimate_DH"/>
    <property type="match status" value="1"/>
</dbReference>
<dbReference type="InterPro" id="IPR036291">
    <property type="entry name" value="NAD(P)-bd_dom_sf"/>
</dbReference>
<dbReference type="SUPFAM" id="SSF51735">
    <property type="entry name" value="NAD(P)-binding Rossmann-fold domains"/>
    <property type="match status" value="1"/>
</dbReference>
<dbReference type="SUPFAM" id="SSF53223">
    <property type="entry name" value="Aminoacid dehydrogenase-like, N-terminal domain"/>
    <property type="match status" value="1"/>
</dbReference>
<dbReference type="AlphaFoldDB" id="A0A0S7XQS6"/>
<evidence type="ECO:0000256" key="5">
    <source>
        <dbReference type="ARBA" id="ARBA00023002"/>
    </source>
</evidence>
<evidence type="ECO:0000256" key="1">
    <source>
        <dbReference type="ARBA" id="ARBA00004871"/>
    </source>
</evidence>
<protein>
    <recommendedName>
        <fullName evidence="2">shikimate dehydrogenase (NADP(+))</fullName>
        <ecNumber evidence="2">1.1.1.25</ecNumber>
    </recommendedName>
</protein>
<evidence type="ECO:0000259" key="8">
    <source>
        <dbReference type="Pfam" id="PF01488"/>
    </source>
</evidence>
<keyword evidence="6" id="KW-0057">Aromatic amino acid biosynthesis</keyword>
<dbReference type="FunFam" id="3.40.50.10860:FF:000004">
    <property type="entry name" value="Quinate/shikimate dehydrogenase"/>
    <property type="match status" value="1"/>
</dbReference>
<organism evidence="10 11">
    <name type="scientific">candidate division WOR-1 bacterium DG_54_3</name>
    <dbReference type="NCBI Taxonomy" id="1703775"/>
    <lineage>
        <taxon>Bacteria</taxon>
        <taxon>Bacillati</taxon>
        <taxon>Saganbacteria</taxon>
    </lineage>
</organism>
<feature type="domain" description="Quinate/shikimate 5-dehydrogenase/glutamyl-tRNA reductase" evidence="8">
    <location>
        <begin position="117"/>
        <end position="192"/>
    </location>
</feature>
<evidence type="ECO:0000313" key="10">
    <source>
        <dbReference type="EMBL" id="KPJ64792.1"/>
    </source>
</evidence>
<feature type="domain" description="Shikimate dehydrogenase substrate binding N-terminal" evidence="9">
    <location>
        <begin position="7"/>
        <end position="89"/>
    </location>
</feature>
<dbReference type="Pfam" id="PF08501">
    <property type="entry name" value="Shikimate_dh_N"/>
    <property type="match status" value="1"/>
</dbReference>
<comment type="catalytic activity">
    <reaction evidence="7">
        <text>shikimate + NADP(+) = 3-dehydroshikimate + NADPH + H(+)</text>
        <dbReference type="Rhea" id="RHEA:17737"/>
        <dbReference type="ChEBI" id="CHEBI:15378"/>
        <dbReference type="ChEBI" id="CHEBI:16630"/>
        <dbReference type="ChEBI" id="CHEBI:36208"/>
        <dbReference type="ChEBI" id="CHEBI:57783"/>
        <dbReference type="ChEBI" id="CHEBI:58349"/>
        <dbReference type="EC" id="1.1.1.25"/>
    </reaction>
</comment>
<sequence>MHKVVGLIGYPLGHSISPAMHNAAFKQLGLDYEYVPFEVEPKDLPEALKGLRALHIAGFNVTIPHKESIVPLLDEVLKLARVMGAVNTVLNQEGKLIGYNTDGAGFIDSLKEDAKTNPHGKKTVVLGAGGAGRAVSTMLAEAGVKHLVLADVQEEKAKELSEYIDSYFDLTCDFVCVNSEELQRALDQADIL</sequence>
<dbReference type="InterPro" id="IPR013708">
    <property type="entry name" value="Shikimate_DH-bd_N"/>
</dbReference>
<accession>A0A0S7XQS6</accession>
<dbReference type="EC" id="1.1.1.25" evidence="2"/>
<keyword evidence="3" id="KW-0028">Amino-acid biosynthesis</keyword>
<name>A0A0S7XQS6_UNCSA</name>
<keyword evidence="5" id="KW-0560">Oxidoreductase</keyword>
<evidence type="ECO:0000256" key="6">
    <source>
        <dbReference type="ARBA" id="ARBA00023141"/>
    </source>
</evidence>
<dbReference type="Gene3D" id="3.40.50.720">
    <property type="entry name" value="NAD(P)-binding Rossmann-like Domain"/>
    <property type="match status" value="1"/>
</dbReference>
<evidence type="ECO:0000313" key="11">
    <source>
        <dbReference type="Proteomes" id="UP000051861"/>
    </source>
</evidence>
<dbReference type="InterPro" id="IPR006151">
    <property type="entry name" value="Shikm_DH/Glu-tRNA_Rdtase"/>
</dbReference>
<dbReference type="PANTHER" id="PTHR21089:SF1">
    <property type="entry name" value="BIFUNCTIONAL 3-DEHYDROQUINATE DEHYDRATASE_SHIKIMATE DEHYDROGENASE, CHLOROPLASTIC"/>
    <property type="match status" value="1"/>
</dbReference>
<dbReference type="GO" id="GO:0050661">
    <property type="term" value="F:NADP binding"/>
    <property type="evidence" value="ECO:0007669"/>
    <property type="project" value="TreeGrafter"/>
</dbReference>
<dbReference type="InterPro" id="IPR022893">
    <property type="entry name" value="Shikimate_DH_fam"/>
</dbReference>
<dbReference type="EMBL" id="LIZX01000162">
    <property type="protein sequence ID" value="KPJ64792.1"/>
    <property type="molecule type" value="Genomic_DNA"/>
</dbReference>
<dbReference type="GO" id="GO:0005829">
    <property type="term" value="C:cytosol"/>
    <property type="evidence" value="ECO:0007669"/>
    <property type="project" value="TreeGrafter"/>
</dbReference>